<dbReference type="RefSeq" id="WP_044646988.1">
    <property type="nucleotide sequence ID" value="NZ_JTHP01000030.1"/>
</dbReference>
<dbReference type="PANTHER" id="PTHR36444">
    <property type="entry name" value="TRANSCRIPTIONAL REGULATOR PROTEIN YOBU-RELATED"/>
    <property type="match status" value="1"/>
</dbReference>
<evidence type="ECO:0000259" key="1">
    <source>
        <dbReference type="SMART" id="SM00871"/>
    </source>
</evidence>
<dbReference type="SMART" id="SM00871">
    <property type="entry name" value="AraC_E_bind"/>
    <property type="match status" value="1"/>
</dbReference>
<proteinExistence type="predicted"/>
<reference evidence="2 3" key="1">
    <citation type="submission" date="2014-11" db="EMBL/GenBank/DDBJ databases">
        <title>Draft Genome Sequences of Paenibacillus polymyxa NRRL B-30509 and Paenibacillus terrae NRRL B-30644, Strains from a Poultry Environment that Produce Tridecaptin A and Paenicidins.</title>
        <authorList>
            <person name="van Belkum M.J."/>
            <person name="Lohans C.T."/>
            <person name="Vederas J.C."/>
        </authorList>
    </citation>
    <scope>NUCLEOTIDE SEQUENCE [LARGE SCALE GENOMIC DNA]</scope>
    <source>
        <strain evidence="2 3">NRRL B-30644</strain>
    </source>
</reference>
<comment type="caution">
    <text evidence="2">The sequence shown here is derived from an EMBL/GenBank/DDBJ whole genome shotgun (WGS) entry which is preliminary data.</text>
</comment>
<dbReference type="InterPro" id="IPR010499">
    <property type="entry name" value="AraC_E-bd"/>
</dbReference>
<evidence type="ECO:0000313" key="3">
    <source>
        <dbReference type="Proteomes" id="UP000032534"/>
    </source>
</evidence>
<protein>
    <submittedName>
        <fullName evidence="2">Transcriptional regulator</fullName>
    </submittedName>
</protein>
<dbReference type="PANTHER" id="PTHR36444:SF2">
    <property type="entry name" value="TRANSCRIPTIONAL REGULATOR PROTEIN YOBU-RELATED"/>
    <property type="match status" value="1"/>
</dbReference>
<name>A0A0D7X040_9BACL</name>
<dbReference type="InterPro" id="IPR053182">
    <property type="entry name" value="YobU-like_regulator"/>
</dbReference>
<dbReference type="Pfam" id="PF14526">
    <property type="entry name" value="Cass2"/>
    <property type="match status" value="1"/>
</dbReference>
<dbReference type="Pfam" id="PF12674">
    <property type="entry name" value="Zn_ribbon_2"/>
    <property type="match status" value="1"/>
</dbReference>
<gene>
    <name evidence="2" type="ORF">QD47_15470</name>
</gene>
<dbReference type="AlphaFoldDB" id="A0A0D7X040"/>
<dbReference type="InterPro" id="IPR025868">
    <property type="entry name" value="Zn_ribbon_dom_put"/>
</dbReference>
<dbReference type="InterPro" id="IPR011256">
    <property type="entry name" value="Reg_factor_effector_dom_sf"/>
</dbReference>
<sequence length="247" mass="28199">MDKACQSCGMPLEHEEQYGTDAQQAKTDEYCKYCYKEGAFVQPQLTMEEMIQQCAPILAEQGMQKEEAVAMMRSYLPNLKRWRSQESTEREEDFKPIREESRGEIRLIGLAARTSNRNEQTSQAIIPGMWERFWSEDVPGRISGHEEHRSVYGCYTNYENGVFGDYTFFIGKEAAVDGEASDGLEQLVIPAARYAVFQATSEPSSVFRVWQAIWNWAATGQAERTYTGDFEVYGSPDEPVLIYIAIK</sequence>
<organism evidence="2 3">
    <name type="scientific">Paenibacillus terrae</name>
    <dbReference type="NCBI Taxonomy" id="159743"/>
    <lineage>
        <taxon>Bacteria</taxon>
        <taxon>Bacillati</taxon>
        <taxon>Bacillota</taxon>
        <taxon>Bacilli</taxon>
        <taxon>Bacillales</taxon>
        <taxon>Paenibacillaceae</taxon>
        <taxon>Paenibacillus</taxon>
    </lineage>
</organism>
<feature type="domain" description="AraC effector-binding" evidence="1">
    <location>
        <begin position="95"/>
        <end position="247"/>
    </location>
</feature>
<dbReference type="EMBL" id="JTHP01000030">
    <property type="protein sequence ID" value="KJD44765.1"/>
    <property type="molecule type" value="Genomic_DNA"/>
</dbReference>
<dbReference type="InterPro" id="IPR029441">
    <property type="entry name" value="Cass2"/>
</dbReference>
<dbReference type="OrthoDB" id="9801008at2"/>
<evidence type="ECO:0000313" key="2">
    <source>
        <dbReference type="EMBL" id="KJD44765.1"/>
    </source>
</evidence>
<keyword evidence="3" id="KW-1185">Reference proteome</keyword>
<dbReference type="SUPFAM" id="SSF55136">
    <property type="entry name" value="Probable bacterial effector-binding domain"/>
    <property type="match status" value="1"/>
</dbReference>
<dbReference type="PATRIC" id="fig|159743.3.peg.3444"/>
<dbReference type="Proteomes" id="UP000032534">
    <property type="component" value="Unassembled WGS sequence"/>
</dbReference>
<accession>A0A0D7X040</accession>
<dbReference type="Gene3D" id="3.20.80.10">
    <property type="entry name" value="Regulatory factor, effector binding domain"/>
    <property type="match status" value="1"/>
</dbReference>